<evidence type="ECO:0000256" key="2">
    <source>
        <dbReference type="ARBA" id="ARBA00008919"/>
    </source>
</evidence>
<evidence type="ECO:0000256" key="3">
    <source>
        <dbReference type="ARBA" id="ARBA00022676"/>
    </source>
</evidence>
<gene>
    <name evidence="7" type="ORF">BC936DRAFT_137550</name>
</gene>
<keyword evidence="8" id="KW-1185">Reference proteome</keyword>
<dbReference type="InterPro" id="IPR001503">
    <property type="entry name" value="Glyco_trans_10"/>
</dbReference>
<dbReference type="GO" id="GO:0032580">
    <property type="term" value="C:Golgi cisterna membrane"/>
    <property type="evidence" value="ECO:0007669"/>
    <property type="project" value="UniProtKB-SubCell"/>
</dbReference>
<dbReference type="OrthoDB" id="427096at2759"/>
<keyword evidence="3 5" id="KW-0328">Glycosyltransferase</keyword>
<dbReference type="Proteomes" id="UP000268093">
    <property type="component" value="Unassembled WGS sequence"/>
</dbReference>
<feature type="domain" description="Fucosyltransferase C-terminal" evidence="6">
    <location>
        <begin position="293"/>
        <end position="458"/>
    </location>
</feature>
<keyword evidence="5" id="KW-0812">Transmembrane</keyword>
<dbReference type="Gene3D" id="3.40.50.11660">
    <property type="entry name" value="Glycosyl transferase family 10, C-terminal domain"/>
    <property type="match status" value="1"/>
</dbReference>
<evidence type="ECO:0000313" key="8">
    <source>
        <dbReference type="Proteomes" id="UP000268093"/>
    </source>
</evidence>
<dbReference type="InterPro" id="IPR055270">
    <property type="entry name" value="Glyco_tran_10_C"/>
</dbReference>
<dbReference type="Pfam" id="PF00852">
    <property type="entry name" value="Glyco_transf_10"/>
    <property type="match status" value="1"/>
</dbReference>
<protein>
    <recommendedName>
        <fullName evidence="5">Fucosyltransferase</fullName>
        <ecNumber evidence="5">2.4.1.-</ecNumber>
    </recommendedName>
</protein>
<dbReference type="GO" id="GO:0046920">
    <property type="term" value="F:alpha-(1-&gt;3)-fucosyltransferase activity"/>
    <property type="evidence" value="ECO:0007669"/>
    <property type="project" value="TreeGrafter"/>
</dbReference>
<dbReference type="EC" id="2.4.1.-" evidence="5"/>
<dbReference type="AlphaFoldDB" id="A0A433DJ01"/>
<evidence type="ECO:0000256" key="1">
    <source>
        <dbReference type="ARBA" id="ARBA00004922"/>
    </source>
</evidence>
<dbReference type="PANTHER" id="PTHR11929:SF194">
    <property type="entry name" value="ALPHA-(1,3)-FUCOSYLTRANSFERASE 10"/>
    <property type="match status" value="1"/>
</dbReference>
<dbReference type="EMBL" id="RBNI01001159">
    <property type="protein sequence ID" value="RUP50833.1"/>
    <property type="molecule type" value="Genomic_DNA"/>
</dbReference>
<name>A0A433DJ01_9FUNG</name>
<evidence type="ECO:0000256" key="4">
    <source>
        <dbReference type="ARBA" id="ARBA00022679"/>
    </source>
</evidence>
<accession>A0A433DJ01</accession>
<evidence type="ECO:0000256" key="5">
    <source>
        <dbReference type="RuleBase" id="RU003832"/>
    </source>
</evidence>
<comment type="caution">
    <text evidence="7">The sequence shown here is derived from an EMBL/GenBank/DDBJ whole genome shotgun (WGS) entry which is preliminary data.</text>
</comment>
<sequence length="476" mass="54861">MHLSKLPTGPHRRLLATLLAFVLFANIVFILYPTSPTSSAAPAVKPEAPAVKLIGNNPFQAEYDNNDPQSCNGLHPILRADLNETIPRHYALKGPKNRVVTIFLWRQQTYAMSNISWPELAKDLCPYPPELVAYFKAYWDRHVNDDYPRWPNGWAPCWLWKINSESDNLVRTCDGTGTRFKLTTNYTEFRDADIIHMDYVFYLGAYEHVLFWNVALLPPKLGGHIWWLNYGRESVAYYPYVRMESFLRNFDFTIGAPASLYDLSHPLEPITSNRLKLMIAAPPPTIRSDGIQLAWMVSNCSPRNQRNEVMKGLMEEMEVHSFGRCMHNMDFPEEIKLKFKLTEEVSNDQYWGPWQDIKREIFAGYPFVFVPENSNCEGYVTEKVYDALAAGSIPIYLGARDIDNYVPPHSIINVVDFANVTALANHIKKVTNSTELRMEYYKWKEDAKIDPYTFCKLCLEDTRGIECRALDSAVWI</sequence>
<comment type="pathway">
    <text evidence="1">Protein modification; protein glycosylation.</text>
</comment>
<organism evidence="7 8">
    <name type="scientific">Jimgerdemannia flammicorona</name>
    <dbReference type="NCBI Taxonomy" id="994334"/>
    <lineage>
        <taxon>Eukaryota</taxon>
        <taxon>Fungi</taxon>
        <taxon>Fungi incertae sedis</taxon>
        <taxon>Mucoromycota</taxon>
        <taxon>Mucoromycotina</taxon>
        <taxon>Endogonomycetes</taxon>
        <taxon>Endogonales</taxon>
        <taxon>Endogonaceae</taxon>
        <taxon>Jimgerdemannia</taxon>
    </lineage>
</organism>
<dbReference type="InterPro" id="IPR038577">
    <property type="entry name" value="GT10-like_C_sf"/>
</dbReference>
<dbReference type="PANTHER" id="PTHR11929">
    <property type="entry name" value="ALPHA- 1,3 -FUCOSYLTRANSFERASE"/>
    <property type="match status" value="1"/>
</dbReference>
<dbReference type="UniPathway" id="UPA00378"/>
<reference evidence="7 8" key="1">
    <citation type="journal article" date="2018" name="New Phytol.">
        <title>Phylogenomics of Endogonaceae and evolution of mycorrhizas within Mucoromycota.</title>
        <authorList>
            <person name="Chang Y."/>
            <person name="Desiro A."/>
            <person name="Na H."/>
            <person name="Sandor L."/>
            <person name="Lipzen A."/>
            <person name="Clum A."/>
            <person name="Barry K."/>
            <person name="Grigoriev I.V."/>
            <person name="Martin F.M."/>
            <person name="Stajich J.E."/>
            <person name="Smith M.E."/>
            <person name="Bonito G."/>
            <person name="Spatafora J.W."/>
        </authorList>
    </citation>
    <scope>NUCLEOTIDE SEQUENCE [LARGE SCALE GENOMIC DNA]</scope>
    <source>
        <strain evidence="7 8">GMNB39</strain>
    </source>
</reference>
<comment type="similarity">
    <text evidence="2 5">Belongs to the glycosyltransferase 10 family.</text>
</comment>
<evidence type="ECO:0000259" key="6">
    <source>
        <dbReference type="Pfam" id="PF00852"/>
    </source>
</evidence>
<evidence type="ECO:0000313" key="7">
    <source>
        <dbReference type="EMBL" id="RUP50833.1"/>
    </source>
</evidence>
<proteinExistence type="inferred from homology"/>
<keyword evidence="5" id="KW-0333">Golgi apparatus</keyword>
<dbReference type="SUPFAM" id="SSF53756">
    <property type="entry name" value="UDP-Glycosyltransferase/glycogen phosphorylase"/>
    <property type="match status" value="1"/>
</dbReference>
<comment type="subcellular location">
    <subcellularLocation>
        <location evidence="5">Golgi apparatus</location>
        <location evidence="5">Golgi stack membrane</location>
        <topology evidence="5">Single-pass type II membrane protein</topology>
    </subcellularLocation>
</comment>
<keyword evidence="5" id="KW-0472">Membrane</keyword>
<keyword evidence="4 5" id="KW-0808">Transferase</keyword>